<dbReference type="AlphaFoldDB" id="A0AAW1TDB1"/>
<sequence length="88" mass="9869">MLGTGVLFCAALADLRKFVDISKTIDHMPLLSLHHTPVGEDGVQTQPKQLTYLQFISDLLLLLQLIFQRQLSWQQRLGQGLDETAPPV</sequence>
<proteinExistence type="predicted"/>
<evidence type="ECO:0000313" key="1">
    <source>
        <dbReference type="EMBL" id="KAK9866940.1"/>
    </source>
</evidence>
<dbReference type="Proteomes" id="UP001485043">
    <property type="component" value="Unassembled WGS sequence"/>
</dbReference>
<protein>
    <submittedName>
        <fullName evidence="1">Uncharacterized protein</fullName>
    </submittedName>
</protein>
<evidence type="ECO:0000313" key="2">
    <source>
        <dbReference type="Proteomes" id="UP001485043"/>
    </source>
</evidence>
<name>A0AAW1TDB1_9CHLO</name>
<dbReference type="EMBL" id="JALJOV010000122">
    <property type="protein sequence ID" value="KAK9866940.1"/>
    <property type="molecule type" value="Genomic_DNA"/>
</dbReference>
<organism evidence="1 2">
    <name type="scientific">Apatococcus fuscideae</name>
    <dbReference type="NCBI Taxonomy" id="2026836"/>
    <lineage>
        <taxon>Eukaryota</taxon>
        <taxon>Viridiplantae</taxon>
        <taxon>Chlorophyta</taxon>
        <taxon>core chlorophytes</taxon>
        <taxon>Trebouxiophyceae</taxon>
        <taxon>Chlorellales</taxon>
        <taxon>Chlorellaceae</taxon>
        <taxon>Apatococcus</taxon>
    </lineage>
</organism>
<accession>A0AAW1TDB1</accession>
<reference evidence="1 2" key="1">
    <citation type="journal article" date="2024" name="Nat. Commun.">
        <title>Phylogenomics reveals the evolutionary origins of lichenization in chlorophyte algae.</title>
        <authorList>
            <person name="Puginier C."/>
            <person name="Libourel C."/>
            <person name="Otte J."/>
            <person name="Skaloud P."/>
            <person name="Haon M."/>
            <person name="Grisel S."/>
            <person name="Petersen M."/>
            <person name="Berrin J.G."/>
            <person name="Delaux P.M."/>
            <person name="Dal Grande F."/>
            <person name="Keller J."/>
        </authorList>
    </citation>
    <scope>NUCLEOTIDE SEQUENCE [LARGE SCALE GENOMIC DNA]</scope>
    <source>
        <strain evidence="1 2">SAG 2523</strain>
    </source>
</reference>
<keyword evidence="2" id="KW-1185">Reference proteome</keyword>
<comment type="caution">
    <text evidence="1">The sequence shown here is derived from an EMBL/GenBank/DDBJ whole genome shotgun (WGS) entry which is preliminary data.</text>
</comment>
<gene>
    <name evidence="1" type="ORF">WJX84_011180</name>
</gene>